<evidence type="ECO:0000256" key="1">
    <source>
        <dbReference type="SAM" id="MobiDB-lite"/>
    </source>
</evidence>
<dbReference type="EMBL" id="QFWQ01000002">
    <property type="protein sequence ID" value="RCS31366.1"/>
    <property type="molecule type" value="Genomic_DNA"/>
</dbReference>
<dbReference type="AlphaFoldDB" id="A0A368KJR1"/>
<feature type="compositionally biased region" description="Basic residues" evidence="1">
    <location>
        <begin position="58"/>
        <end position="78"/>
    </location>
</feature>
<gene>
    <name evidence="2" type="ORF">DEO45_01435</name>
</gene>
<feature type="compositionally biased region" description="Low complexity" evidence="1">
    <location>
        <begin position="41"/>
        <end position="57"/>
    </location>
</feature>
<name>A0A368KJR1_9GAMM</name>
<proteinExistence type="predicted"/>
<protein>
    <submittedName>
        <fullName evidence="2">Uncharacterized protein</fullName>
    </submittedName>
</protein>
<comment type="caution">
    <text evidence="2">The sequence shown here is derived from an EMBL/GenBank/DDBJ whole genome shotgun (WGS) entry which is preliminary data.</text>
</comment>
<accession>A0A368KJR1</accession>
<dbReference type="Proteomes" id="UP000252387">
    <property type="component" value="Unassembled WGS sequence"/>
</dbReference>
<keyword evidence="3" id="KW-1185">Reference proteome</keyword>
<sequence length="78" mass="8804">MLSSRERSARHRRPPAPRSRPAPPAAPRRVPHRLLQPASRPAECVQAQVPAAACCRRSGARRRNAASTRPRRRERPSR</sequence>
<feature type="compositionally biased region" description="Pro residues" evidence="1">
    <location>
        <begin position="16"/>
        <end position="26"/>
    </location>
</feature>
<feature type="region of interest" description="Disordered" evidence="1">
    <location>
        <begin position="1"/>
        <end position="78"/>
    </location>
</feature>
<evidence type="ECO:0000313" key="2">
    <source>
        <dbReference type="EMBL" id="RCS31366.1"/>
    </source>
</evidence>
<organism evidence="2 3">
    <name type="scientific">Rhodanobacter denitrificans</name>
    <dbReference type="NCBI Taxonomy" id="666685"/>
    <lineage>
        <taxon>Bacteria</taxon>
        <taxon>Pseudomonadati</taxon>
        <taxon>Pseudomonadota</taxon>
        <taxon>Gammaproteobacteria</taxon>
        <taxon>Lysobacterales</taxon>
        <taxon>Rhodanobacteraceae</taxon>
        <taxon>Rhodanobacter</taxon>
    </lineage>
</organism>
<evidence type="ECO:0000313" key="3">
    <source>
        <dbReference type="Proteomes" id="UP000252387"/>
    </source>
</evidence>
<reference evidence="2 3" key="1">
    <citation type="submission" date="2018-05" db="EMBL/GenBank/DDBJ databases">
        <title>Draft genome sequence of Rhodanobacter denitrificans Yn1 isolated from gold copper mine.</title>
        <authorList>
            <person name="Yang N."/>
            <person name="Mazhar H.S."/>
            <person name="Rensing C."/>
        </authorList>
    </citation>
    <scope>NUCLEOTIDE SEQUENCE [LARGE SCALE GENOMIC DNA]</scope>
    <source>
        <strain evidence="2 3">Yn1</strain>
    </source>
</reference>